<evidence type="ECO:0000313" key="7">
    <source>
        <dbReference type="Proteomes" id="UP000702952"/>
    </source>
</evidence>
<evidence type="ECO:0000313" key="5">
    <source>
        <dbReference type="EMBL" id="QTG12740.1"/>
    </source>
</evidence>
<dbReference type="EMBL" id="CP049216">
    <property type="protein sequence ID" value="QTG12740.1"/>
    <property type="molecule type" value="Genomic_DNA"/>
</dbReference>
<keyword evidence="2" id="KW-0812">Transmembrane</keyword>
<keyword evidence="2" id="KW-1133">Transmembrane helix</keyword>
<evidence type="ECO:0000313" key="4">
    <source>
        <dbReference type="EMBL" id="OCJ43064.1"/>
    </source>
</evidence>
<keyword evidence="2" id="KW-0472">Membrane</keyword>
<dbReference type="AlphaFoldDB" id="A0A1B9TU18"/>
<reference evidence="5" key="3">
    <citation type="submission" date="2020-02" db="EMBL/GenBank/DDBJ databases">
        <title>Unexpected conservation and global transmission of agrobacterial virulence plasmids.</title>
        <authorList>
            <person name="Weisberg A.J."/>
            <person name="Davis E.W. II"/>
            <person name="Tabima J.R."/>
            <person name="Belcher M.S."/>
            <person name="Miller M."/>
            <person name="Kuo C.-H."/>
            <person name="Loper J.E."/>
            <person name="Grunwald N.J."/>
            <person name="Putnam M.L."/>
            <person name="Chang J.H."/>
        </authorList>
    </citation>
    <scope>NUCLEOTIDE SEQUENCE</scope>
    <source>
        <strain evidence="5">Q15/94</strain>
    </source>
</reference>
<dbReference type="Proteomes" id="UP000093451">
    <property type="component" value="Unassembled WGS sequence"/>
</dbReference>
<dbReference type="EMBL" id="JAAMAY010000030">
    <property type="protein sequence ID" value="NTC30434.1"/>
    <property type="molecule type" value="Genomic_DNA"/>
</dbReference>
<reference evidence="4 6" key="1">
    <citation type="journal article" date="2016" name="PeerJ">
        <title>Gall-ID: tools for genotyping gall-causing phytopathogenic bacteria.</title>
        <authorList>
            <person name="Davis E.W.II."/>
            <person name="Weisberg A.J."/>
            <person name="Tabima J.F."/>
            <person name="Grunwald N.J."/>
            <person name="Chang J.H."/>
        </authorList>
    </citation>
    <scope>NUCLEOTIDE SEQUENCE [LARGE SCALE GENOMIC DNA]</scope>
    <source>
        <strain evidence="4 6">N2/73</strain>
    </source>
</reference>
<accession>A0A1B9TU18</accession>
<dbReference type="Proteomes" id="UP000702952">
    <property type="component" value="Unassembled WGS sequence"/>
</dbReference>
<dbReference type="EMBL" id="LXKT01000001">
    <property type="protein sequence ID" value="OCJ43064.1"/>
    <property type="molecule type" value="Genomic_DNA"/>
</dbReference>
<evidence type="ECO:0000313" key="3">
    <source>
        <dbReference type="EMBL" id="NTC30434.1"/>
    </source>
</evidence>
<dbReference type="RefSeq" id="WP_003515963.1">
    <property type="nucleotide sequence ID" value="NZ_CP032921.1"/>
</dbReference>
<evidence type="ECO:0000256" key="2">
    <source>
        <dbReference type="SAM" id="Phobius"/>
    </source>
</evidence>
<sequence>MNDNVVKFRKPAPPKKPRQPLGPKSKKALTIAAIIAFFAAAWGYFTLFGQG</sequence>
<evidence type="ECO:0000256" key="1">
    <source>
        <dbReference type="SAM" id="MobiDB-lite"/>
    </source>
</evidence>
<feature type="compositionally biased region" description="Basic residues" evidence="1">
    <location>
        <begin position="7"/>
        <end position="18"/>
    </location>
</feature>
<dbReference type="Proteomes" id="UP000663946">
    <property type="component" value="Chromosome 1"/>
</dbReference>
<feature type="transmembrane region" description="Helical" evidence="2">
    <location>
        <begin position="28"/>
        <end position="45"/>
    </location>
</feature>
<name>A0A1B9TU18_AGRTU</name>
<reference evidence="3" key="2">
    <citation type="journal article" date="2020" name="Science">
        <title>Unexpected conservation and global transmission of agrobacterial virulence plasmids.</title>
        <authorList>
            <person name="Weisberg A.J."/>
            <person name="Davis E.W. 2nd"/>
            <person name="Tabima J."/>
            <person name="Belcher M.S."/>
            <person name="Miller M."/>
            <person name="Kuo C.H."/>
            <person name="Loper J.E."/>
            <person name="Grunwald N.J."/>
            <person name="Putnam M.L."/>
            <person name="Chang J.H."/>
        </authorList>
    </citation>
    <scope>NUCLEOTIDE SEQUENCE</scope>
    <source>
        <strain evidence="3">17-1853-1a</strain>
    </source>
</reference>
<gene>
    <name evidence="4" type="ORF">A6U91_02485</name>
    <name evidence="3" type="ORF">G6M46_20070</name>
    <name evidence="5" type="ORF">G6M86_05525</name>
</gene>
<feature type="region of interest" description="Disordered" evidence="1">
    <location>
        <begin position="1"/>
        <end position="25"/>
    </location>
</feature>
<organism evidence="3 7">
    <name type="scientific">Agrobacterium tumefaciens</name>
    <dbReference type="NCBI Taxonomy" id="358"/>
    <lineage>
        <taxon>Bacteria</taxon>
        <taxon>Pseudomonadati</taxon>
        <taxon>Pseudomonadota</taxon>
        <taxon>Alphaproteobacteria</taxon>
        <taxon>Hyphomicrobiales</taxon>
        <taxon>Rhizobiaceae</taxon>
        <taxon>Rhizobium/Agrobacterium group</taxon>
        <taxon>Agrobacterium</taxon>
        <taxon>Agrobacterium tumefaciens complex</taxon>
    </lineage>
</organism>
<evidence type="ECO:0000313" key="6">
    <source>
        <dbReference type="Proteomes" id="UP000093451"/>
    </source>
</evidence>
<protein>
    <submittedName>
        <fullName evidence="3">Uncharacterized protein</fullName>
    </submittedName>
</protein>
<proteinExistence type="predicted"/>